<proteinExistence type="predicted"/>
<evidence type="ECO:0000256" key="1">
    <source>
        <dbReference type="SAM" id="MobiDB-lite"/>
    </source>
</evidence>
<comment type="caution">
    <text evidence="2">The sequence shown here is derived from an EMBL/GenBank/DDBJ whole genome shotgun (WGS) entry which is preliminary data.</text>
</comment>
<sequence length="229" mass="23991">MVSEISRAATAAAGRAAARMRAAAESASHASAAGDSSPVVVNPPRGESPRATGISAASAAGTANRNPDGSKTELIYSGESDVVSDSKATPHASRSPGVDSARARLTGSGQRGGIMSEIFGLSDDSDESCPTQVLSAIGRVEMVVMHLYITTSETTRGIGVTLLQVLMRTPIKRPGTEMSCTMLPQVEFPWMPSSIELDRLAGTTTEQDRILLFDCRKICPPDSSTDYLC</sequence>
<feature type="compositionally biased region" description="Low complexity" evidence="1">
    <location>
        <begin position="49"/>
        <end position="67"/>
    </location>
</feature>
<feature type="compositionally biased region" description="Low complexity" evidence="1">
    <location>
        <begin position="1"/>
        <end position="33"/>
    </location>
</feature>
<evidence type="ECO:0000313" key="3">
    <source>
        <dbReference type="Proteomes" id="UP001162060"/>
    </source>
</evidence>
<feature type="region of interest" description="Disordered" evidence="1">
    <location>
        <begin position="1"/>
        <end position="109"/>
    </location>
</feature>
<organism evidence="2 3">
    <name type="scientific">Peronospora matthiolae</name>
    <dbReference type="NCBI Taxonomy" id="2874970"/>
    <lineage>
        <taxon>Eukaryota</taxon>
        <taxon>Sar</taxon>
        <taxon>Stramenopiles</taxon>
        <taxon>Oomycota</taxon>
        <taxon>Peronosporomycetes</taxon>
        <taxon>Peronosporales</taxon>
        <taxon>Peronosporaceae</taxon>
        <taxon>Peronospora</taxon>
    </lineage>
</organism>
<dbReference type="AlphaFoldDB" id="A0AAV1TAM6"/>
<gene>
    <name evidence="2" type="ORF">PM001_LOCUS3617</name>
</gene>
<reference evidence="2" key="1">
    <citation type="submission" date="2024-01" db="EMBL/GenBank/DDBJ databases">
        <authorList>
            <person name="Webb A."/>
        </authorList>
    </citation>
    <scope>NUCLEOTIDE SEQUENCE</scope>
    <source>
        <strain evidence="2">Pm1</strain>
    </source>
</reference>
<dbReference type="Proteomes" id="UP001162060">
    <property type="component" value="Unassembled WGS sequence"/>
</dbReference>
<name>A0AAV1TAM6_9STRA</name>
<protein>
    <submittedName>
        <fullName evidence="2">Uncharacterized protein</fullName>
    </submittedName>
</protein>
<evidence type="ECO:0000313" key="2">
    <source>
        <dbReference type="EMBL" id="CAK7907855.1"/>
    </source>
</evidence>
<dbReference type="EMBL" id="CAKLBY020000033">
    <property type="protein sequence ID" value="CAK7907855.1"/>
    <property type="molecule type" value="Genomic_DNA"/>
</dbReference>
<accession>A0AAV1TAM6</accession>